<dbReference type="PANTHER" id="PTHR18860">
    <property type="entry name" value="14-3-3 PROTEIN"/>
    <property type="match status" value="1"/>
</dbReference>
<dbReference type="PRINTS" id="PR00305">
    <property type="entry name" value="1433ZETA"/>
</dbReference>
<evidence type="ECO:0000256" key="1">
    <source>
        <dbReference type="ARBA" id="ARBA00006141"/>
    </source>
</evidence>
<evidence type="ECO:0000313" key="5">
    <source>
        <dbReference type="Proteomes" id="UP000649617"/>
    </source>
</evidence>
<comment type="caution">
    <text evidence="4">The sequence shown here is derived from an EMBL/GenBank/DDBJ whole genome shotgun (WGS) entry which is preliminary data.</text>
</comment>
<evidence type="ECO:0000256" key="2">
    <source>
        <dbReference type="PIRSR" id="PIRSR000868-1"/>
    </source>
</evidence>
<dbReference type="Gene3D" id="1.20.190.20">
    <property type="entry name" value="14-3-3 domain"/>
    <property type="match status" value="1"/>
</dbReference>
<evidence type="ECO:0000259" key="3">
    <source>
        <dbReference type="SMART" id="SM00101"/>
    </source>
</evidence>
<dbReference type="Pfam" id="PF00244">
    <property type="entry name" value="14-3-3"/>
    <property type="match status" value="1"/>
</dbReference>
<proteinExistence type="inferred from homology"/>
<feature type="site" description="Interaction with phosphoserine on interacting protein" evidence="2">
    <location>
        <position position="57"/>
    </location>
</feature>
<gene>
    <name evidence="4" type="primary">rad25</name>
    <name evidence="4" type="ORF">SPIL2461_LOCUS15034</name>
</gene>
<dbReference type="PIRSF" id="PIRSF000868">
    <property type="entry name" value="14-3-3"/>
    <property type="match status" value="1"/>
</dbReference>
<dbReference type="OrthoDB" id="10260625at2759"/>
<name>A0A812UD36_SYMPI</name>
<evidence type="ECO:0000313" key="4">
    <source>
        <dbReference type="EMBL" id="CAE7561914.1"/>
    </source>
</evidence>
<accession>A0A812UD36</accession>
<dbReference type="EMBL" id="CAJNIZ010035792">
    <property type="protein sequence ID" value="CAE7561914.1"/>
    <property type="molecule type" value="Genomic_DNA"/>
</dbReference>
<dbReference type="InterPro" id="IPR000308">
    <property type="entry name" value="14-3-3"/>
</dbReference>
<dbReference type="InterPro" id="IPR023410">
    <property type="entry name" value="14-3-3_domain"/>
</dbReference>
<dbReference type="AlphaFoldDB" id="A0A812UD36"/>
<dbReference type="Proteomes" id="UP000649617">
    <property type="component" value="Unassembled WGS sequence"/>
</dbReference>
<organism evidence="4 5">
    <name type="scientific">Symbiodinium pilosum</name>
    <name type="common">Dinoflagellate</name>
    <dbReference type="NCBI Taxonomy" id="2952"/>
    <lineage>
        <taxon>Eukaryota</taxon>
        <taxon>Sar</taxon>
        <taxon>Alveolata</taxon>
        <taxon>Dinophyceae</taxon>
        <taxon>Suessiales</taxon>
        <taxon>Symbiodiniaceae</taxon>
        <taxon>Symbiodinium</taxon>
    </lineage>
</organism>
<dbReference type="InterPro" id="IPR036815">
    <property type="entry name" value="14-3-3_dom_sf"/>
</dbReference>
<dbReference type="SMART" id="SM00101">
    <property type="entry name" value="14_3_3"/>
    <property type="match status" value="1"/>
</dbReference>
<sequence length="216" mass="24811">MKLRQKNLFLAALAENADRFDDMMRHMQAVVLDGPQLVQDERNLLSVAFKNSIGRRRFALQVAQRLAKDETRANSRTSAHYAEEYCKQVVDELETILATSLCLLESLLIPAAVDLESLVFYLKMKSDHYRYLAHFRHGATSDYACERARQGYGEAEWLAMKLPVTHPLRLSVALNLSVFLHEQMKDPILARKKARAAFDSALQDLEQLQEEKNVRF</sequence>
<dbReference type="SUPFAM" id="SSF48445">
    <property type="entry name" value="14-3-3 protein"/>
    <property type="match status" value="1"/>
</dbReference>
<feature type="site" description="Interaction with phosphoserine on interacting protein" evidence="2">
    <location>
        <position position="130"/>
    </location>
</feature>
<feature type="domain" description="14-3-3" evidence="3">
    <location>
        <begin position="4"/>
        <end position="213"/>
    </location>
</feature>
<keyword evidence="5" id="KW-1185">Reference proteome</keyword>
<comment type="similarity">
    <text evidence="1">Belongs to the 14-3-3 family.</text>
</comment>
<reference evidence="4" key="1">
    <citation type="submission" date="2021-02" db="EMBL/GenBank/DDBJ databases">
        <authorList>
            <person name="Dougan E. K."/>
            <person name="Rhodes N."/>
            <person name="Thang M."/>
            <person name="Chan C."/>
        </authorList>
    </citation>
    <scope>NUCLEOTIDE SEQUENCE</scope>
</reference>
<protein>
    <submittedName>
        <fullName evidence="4">Rad25 protein</fullName>
    </submittedName>
</protein>
<dbReference type="CDD" id="cd08774">
    <property type="entry name" value="14-3-3"/>
    <property type="match status" value="1"/>
</dbReference>